<feature type="domain" description="Core Histone H2A/H2B/H3" evidence="3">
    <location>
        <begin position="76"/>
        <end position="156"/>
    </location>
</feature>
<accession>A0A7E4VHM5</accession>
<dbReference type="SUPFAM" id="SSF47113">
    <property type="entry name" value="Histone-fold"/>
    <property type="match status" value="1"/>
</dbReference>
<proteinExistence type="inferred from homology"/>
<feature type="compositionally biased region" description="Low complexity" evidence="2">
    <location>
        <begin position="38"/>
        <end position="53"/>
    </location>
</feature>
<evidence type="ECO:0000313" key="5">
    <source>
        <dbReference type="WBParaSite" id="Pan_g2052.t1"/>
    </source>
</evidence>
<comment type="similarity">
    <text evidence="1">Belongs to the histone H3 family.</text>
</comment>
<dbReference type="GO" id="GO:0046982">
    <property type="term" value="F:protein heterodimerization activity"/>
    <property type="evidence" value="ECO:0007669"/>
    <property type="project" value="InterPro"/>
</dbReference>
<dbReference type="GO" id="GO:0003677">
    <property type="term" value="F:DNA binding"/>
    <property type="evidence" value="ECO:0007669"/>
    <property type="project" value="InterPro"/>
</dbReference>
<organism evidence="4 5">
    <name type="scientific">Panagrellus redivivus</name>
    <name type="common">Microworm</name>
    <dbReference type="NCBI Taxonomy" id="6233"/>
    <lineage>
        <taxon>Eukaryota</taxon>
        <taxon>Metazoa</taxon>
        <taxon>Ecdysozoa</taxon>
        <taxon>Nematoda</taxon>
        <taxon>Chromadorea</taxon>
        <taxon>Rhabditida</taxon>
        <taxon>Tylenchina</taxon>
        <taxon>Panagrolaimomorpha</taxon>
        <taxon>Panagrolaimoidea</taxon>
        <taxon>Panagrolaimidae</taxon>
        <taxon>Panagrellus</taxon>
    </lineage>
</organism>
<dbReference type="PANTHER" id="PTHR11426">
    <property type="entry name" value="HISTONE H3"/>
    <property type="match status" value="1"/>
</dbReference>
<dbReference type="PRINTS" id="PR00622">
    <property type="entry name" value="HISTONEH3"/>
</dbReference>
<dbReference type="Gene3D" id="1.10.20.10">
    <property type="entry name" value="Histone, subunit A"/>
    <property type="match status" value="1"/>
</dbReference>
<dbReference type="InterPro" id="IPR009072">
    <property type="entry name" value="Histone-fold"/>
</dbReference>
<dbReference type="GO" id="GO:0030527">
    <property type="term" value="F:structural constituent of chromatin"/>
    <property type="evidence" value="ECO:0007669"/>
    <property type="project" value="InterPro"/>
</dbReference>
<dbReference type="InterPro" id="IPR000164">
    <property type="entry name" value="Histone_H3/CENP-A"/>
</dbReference>
<evidence type="ECO:0000259" key="3">
    <source>
        <dbReference type="Pfam" id="PF00125"/>
    </source>
</evidence>
<dbReference type="AlphaFoldDB" id="A0A7E4VHM5"/>
<feature type="region of interest" description="Disordered" evidence="2">
    <location>
        <begin position="1"/>
        <end position="72"/>
    </location>
</feature>
<dbReference type="Pfam" id="PF00125">
    <property type="entry name" value="Histone"/>
    <property type="match status" value="1"/>
</dbReference>
<dbReference type="Proteomes" id="UP000492821">
    <property type="component" value="Unassembled WGS sequence"/>
</dbReference>
<dbReference type="SMART" id="SM00428">
    <property type="entry name" value="H3"/>
    <property type="match status" value="1"/>
</dbReference>
<reference evidence="4" key="1">
    <citation type="journal article" date="2013" name="Genetics">
        <title>The draft genome and transcriptome of Panagrellus redivivus are shaped by the harsh demands of a free-living lifestyle.</title>
        <authorList>
            <person name="Srinivasan J."/>
            <person name="Dillman A.R."/>
            <person name="Macchietto M.G."/>
            <person name="Heikkinen L."/>
            <person name="Lakso M."/>
            <person name="Fracchia K.M."/>
            <person name="Antoshechkin I."/>
            <person name="Mortazavi A."/>
            <person name="Wong G."/>
            <person name="Sternberg P.W."/>
        </authorList>
    </citation>
    <scope>NUCLEOTIDE SEQUENCE [LARGE SCALE GENOMIC DNA]</scope>
    <source>
        <strain evidence="4">MT8872</strain>
    </source>
</reference>
<dbReference type="GO" id="GO:0000786">
    <property type="term" value="C:nucleosome"/>
    <property type="evidence" value="ECO:0007669"/>
    <property type="project" value="InterPro"/>
</dbReference>
<dbReference type="InterPro" id="IPR007125">
    <property type="entry name" value="H2A/H2B/H3"/>
</dbReference>
<protein>
    <submittedName>
        <fullName evidence="5">Histone domain-containing protein</fullName>
    </submittedName>
</protein>
<sequence>MVRLQQTDSPKQRAFKTTGGRALLATNPDVSSFRDTPAAKAKSTASKKTNNNNNKRKQKGPAKRAESPSIGDLIRMRRNQNAMKHSIPKASFQRVIRAIMLDLGFDGYRVSRSALEALHELAEERMLNDFEQLNILAQHGGRVTVKPIDYETLRRLGAINRIH</sequence>
<evidence type="ECO:0000256" key="1">
    <source>
        <dbReference type="ARBA" id="ARBA00010343"/>
    </source>
</evidence>
<name>A0A7E4VHM5_PANRE</name>
<reference evidence="5" key="2">
    <citation type="submission" date="2020-10" db="UniProtKB">
        <authorList>
            <consortium name="WormBaseParasite"/>
        </authorList>
    </citation>
    <scope>IDENTIFICATION</scope>
</reference>
<dbReference type="WBParaSite" id="Pan_g2052.t1">
    <property type="protein sequence ID" value="Pan_g2052.t1"/>
    <property type="gene ID" value="Pan_g2052"/>
</dbReference>
<keyword evidence="4" id="KW-1185">Reference proteome</keyword>
<evidence type="ECO:0000313" key="4">
    <source>
        <dbReference type="Proteomes" id="UP000492821"/>
    </source>
</evidence>
<evidence type="ECO:0000256" key="2">
    <source>
        <dbReference type="SAM" id="MobiDB-lite"/>
    </source>
</evidence>